<reference evidence="2" key="1">
    <citation type="submission" date="2020-01" db="EMBL/GenBank/DDBJ databases">
        <title>Insect and environment-associated Actinomycetes.</title>
        <authorList>
            <person name="Currrie C."/>
            <person name="Chevrette M."/>
            <person name="Carlson C."/>
            <person name="Stubbendieck R."/>
            <person name="Wendt-Pienkowski E."/>
        </authorList>
    </citation>
    <scope>NUCLEOTIDE SEQUENCE</scope>
    <source>
        <strain evidence="2">SID12501</strain>
    </source>
</reference>
<gene>
    <name evidence="2" type="ORF">G3I71_11210</name>
</gene>
<proteinExistence type="predicted"/>
<evidence type="ECO:0000256" key="1">
    <source>
        <dbReference type="SAM" id="MobiDB-lite"/>
    </source>
</evidence>
<feature type="compositionally biased region" description="Polar residues" evidence="1">
    <location>
        <begin position="1"/>
        <end position="14"/>
    </location>
</feature>
<dbReference type="EMBL" id="JAAGLU010000008">
    <property type="protein sequence ID" value="NEC86377.1"/>
    <property type="molecule type" value="Genomic_DNA"/>
</dbReference>
<sequence>MNHSPPTGRPSSSDRGVPCQGPYGGRQEDPGMSCPDVARFEIVRHDHSALLVCPVHLGPSLLMADRVLWPPQICLIG</sequence>
<organism evidence="2">
    <name type="scientific">Streptomyces sp. SID12501</name>
    <dbReference type="NCBI Taxonomy" id="2706042"/>
    <lineage>
        <taxon>Bacteria</taxon>
        <taxon>Bacillati</taxon>
        <taxon>Actinomycetota</taxon>
        <taxon>Actinomycetes</taxon>
        <taxon>Kitasatosporales</taxon>
        <taxon>Streptomycetaceae</taxon>
        <taxon>Streptomyces</taxon>
    </lineage>
</organism>
<comment type="caution">
    <text evidence="2">The sequence shown here is derived from an EMBL/GenBank/DDBJ whole genome shotgun (WGS) entry which is preliminary data.</text>
</comment>
<accession>A0A6B3BPU3</accession>
<protein>
    <submittedName>
        <fullName evidence="2">Uncharacterized protein</fullName>
    </submittedName>
</protein>
<feature type="region of interest" description="Disordered" evidence="1">
    <location>
        <begin position="1"/>
        <end position="34"/>
    </location>
</feature>
<name>A0A6B3BPU3_9ACTN</name>
<evidence type="ECO:0000313" key="2">
    <source>
        <dbReference type="EMBL" id="NEC86377.1"/>
    </source>
</evidence>
<dbReference type="AlphaFoldDB" id="A0A6B3BPU3"/>